<feature type="binding site" evidence="1">
    <location>
        <position position="176"/>
    </location>
    <ligand>
        <name>Zn(2+)</name>
        <dbReference type="ChEBI" id="CHEBI:29105"/>
    </ligand>
</feature>
<dbReference type="GO" id="GO:0006457">
    <property type="term" value="P:protein folding"/>
    <property type="evidence" value="ECO:0007669"/>
    <property type="project" value="UniProtKB-UniRule"/>
</dbReference>
<protein>
    <submittedName>
        <fullName evidence="4">ATP-dependent Clp protease ATP-binding subunit ClpX</fullName>
    </submittedName>
</protein>
<name>A0A084XU89_9PROT</name>
<dbReference type="GO" id="GO:0008233">
    <property type="term" value="F:peptidase activity"/>
    <property type="evidence" value="ECO:0007669"/>
    <property type="project" value="UniProtKB-KW"/>
</dbReference>
<feature type="binding site" evidence="1">
    <location>
        <position position="151"/>
    </location>
    <ligand>
        <name>Zn(2+)</name>
        <dbReference type="ChEBI" id="CHEBI:29105"/>
    </ligand>
</feature>
<dbReference type="EMBL" id="JDSS02000053">
    <property type="protein sequence ID" value="KFB66033.1"/>
    <property type="molecule type" value="Genomic_DNA"/>
</dbReference>
<dbReference type="STRING" id="1457154.CAPSK01_004876"/>
<keyword evidence="1" id="KW-0143">Chaperone</keyword>
<evidence type="ECO:0000256" key="2">
    <source>
        <dbReference type="SAM" id="Coils"/>
    </source>
</evidence>
<proteinExistence type="inferred from homology"/>
<evidence type="ECO:0000313" key="5">
    <source>
        <dbReference type="Proteomes" id="UP000019812"/>
    </source>
</evidence>
<keyword evidence="4" id="KW-0547">Nucleotide-binding</keyword>
<evidence type="ECO:0000259" key="3">
    <source>
        <dbReference type="PROSITE" id="PS51902"/>
    </source>
</evidence>
<dbReference type="GO" id="GO:0051082">
    <property type="term" value="F:unfolded protein binding"/>
    <property type="evidence" value="ECO:0007669"/>
    <property type="project" value="UniProtKB-UniRule"/>
</dbReference>
<dbReference type="GO" id="GO:0006508">
    <property type="term" value="P:proteolysis"/>
    <property type="evidence" value="ECO:0007669"/>
    <property type="project" value="UniProtKB-KW"/>
</dbReference>
<reference evidence="4 5" key="1">
    <citation type="submission" date="2014-07" db="EMBL/GenBank/DDBJ databases">
        <title>Expanding our view of genomic diversity in Candidatus Accumulibacter clades.</title>
        <authorList>
            <person name="Skennerton C.T."/>
            <person name="Barr J.J."/>
            <person name="Slater F.R."/>
            <person name="Bond P.L."/>
            <person name="Tyson G.W."/>
        </authorList>
    </citation>
    <scope>NUCLEOTIDE SEQUENCE [LARGE SCALE GENOMIC DNA]</scope>
    <source>
        <strain evidence="5">SK-01</strain>
    </source>
</reference>
<dbReference type="GO" id="GO:0008270">
    <property type="term" value="F:zinc ion binding"/>
    <property type="evidence" value="ECO:0007669"/>
    <property type="project" value="UniProtKB-UniRule"/>
</dbReference>
<gene>
    <name evidence="4" type="primary">clpX_3</name>
    <name evidence="4" type="ORF">CAPSK01_004876</name>
</gene>
<dbReference type="SMART" id="SM00994">
    <property type="entry name" value="zf-C4_ClpX"/>
    <property type="match status" value="1"/>
</dbReference>
<dbReference type="InterPro" id="IPR038366">
    <property type="entry name" value="Znf_CppX_C4_sf"/>
</dbReference>
<evidence type="ECO:0000256" key="1">
    <source>
        <dbReference type="PROSITE-ProRule" id="PRU01250"/>
    </source>
</evidence>
<keyword evidence="4" id="KW-0378">Hydrolase</keyword>
<feature type="binding site" evidence="1">
    <location>
        <position position="173"/>
    </location>
    <ligand>
        <name>Zn(2+)</name>
        <dbReference type="ChEBI" id="CHEBI:29105"/>
    </ligand>
</feature>
<dbReference type="Proteomes" id="UP000019812">
    <property type="component" value="Unassembled WGS sequence"/>
</dbReference>
<dbReference type="InterPro" id="IPR059188">
    <property type="entry name" value="Znf_CLPX-like"/>
</dbReference>
<dbReference type="SUPFAM" id="SSF57716">
    <property type="entry name" value="Glucocorticoid receptor-like (DNA-binding domain)"/>
    <property type="match status" value="1"/>
</dbReference>
<dbReference type="GO" id="GO:0046983">
    <property type="term" value="F:protein dimerization activity"/>
    <property type="evidence" value="ECO:0007669"/>
    <property type="project" value="UniProtKB-UniRule"/>
</dbReference>
<comment type="caution">
    <text evidence="4">The sequence shown here is derived from an EMBL/GenBank/DDBJ whole genome shotgun (WGS) entry which is preliminary data.</text>
</comment>
<feature type="domain" description="ClpX-type ZB" evidence="3">
    <location>
        <begin position="136"/>
        <end position="186"/>
    </location>
</feature>
<dbReference type="GO" id="GO:0005524">
    <property type="term" value="F:ATP binding"/>
    <property type="evidence" value="ECO:0007669"/>
    <property type="project" value="UniProtKB-KW"/>
</dbReference>
<keyword evidence="1" id="KW-0862">Zinc</keyword>
<keyword evidence="4" id="KW-0645">Protease</keyword>
<dbReference type="Pfam" id="PF06689">
    <property type="entry name" value="zf-C4_ClpX"/>
    <property type="match status" value="1"/>
</dbReference>
<keyword evidence="1" id="KW-0479">Metal-binding</keyword>
<accession>A0A084XU89</accession>
<keyword evidence="4" id="KW-0067">ATP-binding</keyword>
<sequence length="186" mass="20544">MPRIRIRTSEGERTVGTSNCSLLTIQLVAYSQRHTLQLRADAKLMTGDSVLEHVSWEWPELSDTTSVELISDPASSPYAAYDPPDALHQPKKVTPPIDIERQRAAELSYQAAQREVQEAVEQLAAITGKTIPSIKETRDCDSNSDLHSPYCSFCGKSNNEVRKLVAGPAVFICDECVQIATEILTN</sequence>
<dbReference type="Gene3D" id="6.20.220.10">
    <property type="entry name" value="ClpX chaperone, C4-type zinc finger domain"/>
    <property type="match status" value="1"/>
</dbReference>
<feature type="binding site" evidence="1">
    <location>
        <position position="154"/>
    </location>
    <ligand>
        <name>Zn(2+)</name>
        <dbReference type="ChEBI" id="CHEBI:29105"/>
    </ligand>
</feature>
<evidence type="ECO:0000313" key="4">
    <source>
        <dbReference type="EMBL" id="KFB66033.1"/>
    </source>
</evidence>
<dbReference type="AlphaFoldDB" id="A0A084XU89"/>
<dbReference type="PROSITE" id="PS51902">
    <property type="entry name" value="CLPX_ZB"/>
    <property type="match status" value="1"/>
</dbReference>
<organism evidence="4 5">
    <name type="scientific">Candidatus Accumulibacter vicinus</name>
    <dbReference type="NCBI Taxonomy" id="2954382"/>
    <lineage>
        <taxon>Bacteria</taxon>
        <taxon>Pseudomonadati</taxon>
        <taxon>Pseudomonadota</taxon>
        <taxon>Betaproteobacteria</taxon>
        <taxon>Candidatus Accumulibacter</taxon>
    </lineage>
</organism>
<dbReference type="InterPro" id="IPR010603">
    <property type="entry name" value="Znf_CppX_C4"/>
</dbReference>
<feature type="coiled-coil region" evidence="2">
    <location>
        <begin position="102"/>
        <end position="129"/>
    </location>
</feature>
<keyword evidence="2" id="KW-0175">Coiled coil</keyword>
<comment type="similarity">
    <text evidence="1">Belongs to the ClpX chaperone family.</text>
</comment>